<sequence length="122" mass="13682">MHRILVPVKPIADAMTTFQLPEIGAMTHNQLLEMIVKLSLEARFKSYGLSGAIDIIKDLIYAFKPKDSVPDILLGFYLLPGMVALTEEMTAIEKARDVFGWDLYCPNMKSQHIVVYAGEPRA</sequence>
<name>A0A873WD42_9CAUD</name>
<gene>
    <name evidence="1" type="ORF">CPT_Miami_274</name>
</gene>
<keyword evidence="2" id="KW-1185">Reference proteome</keyword>
<proteinExistence type="predicted"/>
<evidence type="ECO:0000313" key="1">
    <source>
        <dbReference type="EMBL" id="QPB09369.1"/>
    </source>
</evidence>
<dbReference type="Proteomes" id="UP000662782">
    <property type="component" value="Segment"/>
</dbReference>
<dbReference type="EMBL" id="MT701590">
    <property type="protein sequence ID" value="QPB09369.1"/>
    <property type="molecule type" value="Genomic_DNA"/>
</dbReference>
<reference evidence="1 2" key="1">
    <citation type="submission" date="2020-07" db="EMBL/GenBank/DDBJ databases">
        <title>Complete genome sequence of Klebsiella pneumoniae phage Miami.</title>
        <authorList>
            <person name="Mora D.A."/>
            <person name="Lessor L."/>
            <person name="Gill J."/>
            <person name="Liu M."/>
        </authorList>
    </citation>
    <scope>NUCLEOTIDE SEQUENCE [LARGE SCALE GENOMIC DNA]</scope>
</reference>
<accession>A0A873WD42</accession>
<evidence type="ECO:0000313" key="2">
    <source>
        <dbReference type="Proteomes" id="UP000662782"/>
    </source>
</evidence>
<organism evidence="1 2">
    <name type="scientific">Klebsiella phage Miami</name>
    <dbReference type="NCBI Taxonomy" id="2767581"/>
    <lineage>
        <taxon>Viruses</taxon>
        <taxon>Duplodnaviria</taxon>
        <taxon>Heunggongvirae</taxon>
        <taxon>Uroviricota</taxon>
        <taxon>Caudoviricetes</taxon>
        <taxon>Chimalliviridae</taxon>
        <taxon>Miamivirus</taxon>
        <taxon>Miamivirus miami</taxon>
    </lineage>
</organism>
<protein>
    <submittedName>
        <fullName evidence="1">Uncharacterized protein</fullName>
    </submittedName>
</protein>